<name>A0A8S9IIH6_BRACR</name>
<reference evidence="2" key="1">
    <citation type="submission" date="2019-12" db="EMBL/GenBank/DDBJ databases">
        <title>Genome sequencing and annotation of Brassica cretica.</title>
        <authorList>
            <person name="Studholme D.J."/>
            <person name="Sarris P.F."/>
        </authorList>
    </citation>
    <scope>NUCLEOTIDE SEQUENCE</scope>
    <source>
        <strain evidence="2">PFS-001/15</strain>
        <tissue evidence="2">Leaf</tissue>
    </source>
</reference>
<evidence type="ECO:0000313" key="2">
    <source>
        <dbReference type="EMBL" id="KAF2569718.1"/>
    </source>
</evidence>
<feature type="coiled-coil region" evidence="1">
    <location>
        <begin position="22"/>
        <end position="56"/>
    </location>
</feature>
<sequence>METAKKHNRCFEDGKNTRGEEVKALGEEISSLMAKIKMLETENESKGKKLKEEEGEIMEERLHDTDADTLATSLNKAAEKEEAMEVNTTIQ</sequence>
<dbReference type="Proteomes" id="UP000712281">
    <property type="component" value="Unassembled WGS sequence"/>
</dbReference>
<dbReference type="OrthoDB" id="435607at2759"/>
<proteinExistence type="predicted"/>
<accession>A0A8S9IIH6</accession>
<evidence type="ECO:0000313" key="3">
    <source>
        <dbReference type="Proteomes" id="UP000712281"/>
    </source>
</evidence>
<keyword evidence="1" id="KW-0175">Coiled coil</keyword>
<gene>
    <name evidence="2" type="ORF">F2Q68_00025228</name>
</gene>
<dbReference type="AlphaFoldDB" id="A0A8S9IIH6"/>
<evidence type="ECO:0000256" key="1">
    <source>
        <dbReference type="SAM" id="Coils"/>
    </source>
</evidence>
<dbReference type="EMBL" id="QGKW02001911">
    <property type="protein sequence ID" value="KAF2569718.1"/>
    <property type="molecule type" value="Genomic_DNA"/>
</dbReference>
<comment type="caution">
    <text evidence="2">The sequence shown here is derived from an EMBL/GenBank/DDBJ whole genome shotgun (WGS) entry which is preliminary data.</text>
</comment>
<organism evidence="2 3">
    <name type="scientific">Brassica cretica</name>
    <name type="common">Mustard</name>
    <dbReference type="NCBI Taxonomy" id="69181"/>
    <lineage>
        <taxon>Eukaryota</taxon>
        <taxon>Viridiplantae</taxon>
        <taxon>Streptophyta</taxon>
        <taxon>Embryophyta</taxon>
        <taxon>Tracheophyta</taxon>
        <taxon>Spermatophyta</taxon>
        <taxon>Magnoliopsida</taxon>
        <taxon>eudicotyledons</taxon>
        <taxon>Gunneridae</taxon>
        <taxon>Pentapetalae</taxon>
        <taxon>rosids</taxon>
        <taxon>malvids</taxon>
        <taxon>Brassicales</taxon>
        <taxon>Brassicaceae</taxon>
        <taxon>Brassiceae</taxon>
        <taxon>Brassica</taxon>
    </lineage>
</organism>
<protein>
    <submittedName>
        <fullName evidence="2">Uncharacterized protein</fullName>
    </submittedName>
</protein>